<name>A0A0C9YTI7_9AGAM</name>
<organism evidence="1 2">
    <name type="scientific">Pisolithus microcarpus 441</name>
    <dbReference type="NCBI Taxonomy" id="765257"/>
    <lineage>
        <taxon>Eukaryota</taxon>
        <taxon>Fungi</taxon>
        <taxon>Dikarya</taxon>
        <taxon>Basidiomycota</taxon>
        <taxon>Agaricomycotina</taxon>
        <taxon>Agaricomycetes</taxon>
        <taxon>Agaricomycetidae</taxon>
        <taxon>Boletales</taxon>
        <taxon>Sclerodermatineae</taxon>
        <taxon>Pisolithaceae</taxon>
        <taxon>Pisolithus</taxon>
    </lineage>
</organism>
<dbReference type="HOGENOM" id="CLU_2723183_0_0_1"/>
<proteinExistence type="predicted"/>
<reference evidence="1 2" key="1">
    <citation type="submission" date="2014-04" db="EMBL/GenBank/DDBJ databases">
        <authorList>
            <consortium name="DOE Joint Genome Institute"/>
            <person name="Kuo A."/>
            <person name="Kohler A."/>
            <person name="Costa M.D."/>
            <person name="Nagy L.G."/>
            <person name="Floudas D."/>
            <person name="Copeland A."/>
            <person name="Barry K.W."/>
            <person name="Cichocki N."/>
            <person name="Veneault-Fourrey C."/>
            <person name="LaButti K."/>
            <person name="Lindquist E.A."/>
            <person name="Lipzen A."/>
            <person name="Lundell T."/>
            <person name="Morin E."/>
            <person name="Murat C."/>
            <person name="Sun H."/>
            <person name="Tunlid A."/>
            <person name="Henrissat B."/>
            <person name="Grigoriev I.V."/>
            <person name="Hibbett D.S."/>
            <person name="Martin F."/>
            <person name="Nordberg H.P."/>
            <person name="Cantor M.N."/>
            <person name="Hua S.X."/>
        </authorList>
    </citation>
    <scope>NUCLEOTIDE SEQUENCE [LARGE SCALE GENOMIC DNA]</scope>
    <source>
        <strain evidence="1 2">441</strain>
    </source>
</reference>
<dbReference type="OrthoDB" id="10539367at2759"/>
<dbReference type="EMBL" id="KN833774">
    <property type="protein sequence ID" value="KIK19991.1"/>
    <property type="molecule type" value="Genomic_DNA"/>
</dbReference>
<dbReference type="AlphaFoldDB" id="A0A0C9YTI7"/>
<gene>
    <name evidence="1" type="ORF">PISMIDRAFT_682744</name>
</gene>
<keyword evidence="2" id="KW-1185">Reference proteome</keyword>
<dbReference type="Proteomes" id="UP000054018">
    <property type="component" value="Unassembled WGS sequence"/>
</dbReference>
<reference evidence="2" key="2">
    <citation type="submission" date="2015-01" db="EMBL/GenBank/DDBJ databases">
        <title>Evolutionary Origins and Diversification of the Mycorrhizal Mutualists.</title>
        <authorList>
            <consortium name="DOE Joint Genome Institute"/>
            <consortium name="Mycorrhizal Genomics Consortium"/>
            <person name="Kohler A."/>
            <person name="Kuo A."/>
            <person name="Nagy L.G."/>
            <person name="Floudas D."/>
            <person name="Copeland A."/>
            <person name="Barry K.W."/>
            <person name="Cichocki N."/>
            <person name="Veneault-Fourrey C."/>
            <person name="LaButti K."/>
            <person name="Lindquist E.A."/>
            <person name="Lipzen A."/>
            <person name="Lundell T."/>
            <person name="Morin E."/>
            <person name="Murat C."/>
            <person name="Riley R."/>
            <person name="Ohm R."/>
            <person name="Sun H."/>
            <person name="Tunlid A."/>
            <person name="Henrissat B."/>
            <person name="Grigoriev I.V."/>
            <person name="Hibbett D.S."/>
            <person name="Martin F."/>
        </authorList>
    </citation>
    <scope>NUCLEOTIDE SEQUENCE [LARGE SCALE GENOMIC DNA]</scope>
    <source>
        <strain evidence="2">441</strain>
    </source>
</reference>
<evidence type="ECO:0000313" key="1">
    <source>
        <dbReference type="EMBL" id="KIK19991.1"/>
    </source>
</evidence>
<protein>
    <submittedName>
        <fullName evidence="1">Uncharacterized protein</fullName>
    </submittedName>
</protein>
<evidence type="ECO:0000313" key="2">
    <source>
        <dbReference type="Proteomes" id="UP000054018"/>
    </source>
</evidence>
<sequence length="85" mass="9483">MCVTITKLSSDGESEIEESVMVCSTAVRVHPRPDASVHEREEPTMAHGMLYVLWDVLLRGETATEHVRECEASKTKHDARKPSCS</sequence>
<accession>A0A0C9YTI7</accession>